<dbReference type="GO" id="GO:0005886">
    <property type="term" value="C:plasma membrane"/>
    <property type="evidence" value="ECO:0007669"/>
    <property type="project" value="TreeGrafter"/>
</dbReference>
<dbReference type="InterPro" id="IPR035507">
    <property type="entry name" value="Ie/If_SH3"/>
</dbReference>
<dbReference type="InterPro" id="IPR036961">
    <property type="entry name" value="Kinesin_motor_dom_sf"/>
</dbReference>
<feature type="compositionally biased region" description="Pro residues" evidence="12">
    <location>
        <begin position="1139"/>
        <end position="1156"/>
    </location>
</feature>
<dbReference type="Pfam" id="PF00018">
    <property type="entry name" value="SH3_1"/>
    <property type="match status" value="1"/>
</dbReference>
<dbReference type="Gene3D" id="1.20.5.4820">
    <property type="match status" value="1"/>
</dbReference>
<dbReference type="PROSITE" id="PS50096">
    <property type="entry name" value="IQ"/>
    <property type="match status" value="1"/>
</dbReference>
<dbReference type="Gene3D" id="1.10.10.820">
    <property type="match status" value="1"/>
</dbReference>
<dbReference type="FunFam" id="2.30.30.40:FF:000072">
    <property type="entry name" value="Unconventional Myosin IB"/>
    <property type="match status" value="1"/>
</dbReference>
<accession>A0A8C3QSP2</accession>
<dbReference type="Gene3D" id="3.40.850.10">
    <property type="entry name" value="Kinesin motor domain"/>
    <property type="match status" value="1"/>
</dbReference>
<dbReference type="AlphaFoldDB" id="A0A8C3QSP2"/>
<evidence type="ECO:0000313" key="16">
    <source>
        <dbReference type="Ensembl" id="ENSCRFP00000010540.1"/>
    </source>
</evidence>
<feature type="compositionally biased region" description="Low complexity" evidence="12">
    <location>
        <begin position="38"/>
        <end position="55"/>
    </location>
</feature>
<keyword evidence="6" id="KW-0112">Calmodulin-binding</keyword>
<keyword evidence="4 11" id="KW-0547">Nucleotide-binding</keyword>
<evidence type="ECO:0000256" key="2">
    <source>
        <dbReference type="ARBA" id="ARBA00022443"/>
    </source>
</evidence>
<dbReference type="GO" id="GO:0051015">
    <property type="term" value="F:actin filament binding"/>
    <property type="evidence" value="ECO:0007669"/>
    <property type="project" value="TreeGrafter"/>
</dbReference>
<feature type="compositionally biased region" description="Low complexity" evidence="12">
    <location>
        <begin position="1063"/>
        <end position="1073"/>
    </location>
</feature>
<dbReference type="Gene3D" id="2.30.30.40">
    <property type="entry name" value="SH3 Domains"/>
    <property type="match status" value="1"/>
</dbReference>
<dbReference type="Pfam" id="PF06017">
    <property type="entry name" value="Myosin_TH1"/>
    <property type="match status" value="1"/>
</dbReference>
<keyword evidence="17" id="KW-1185">Reference proteome</keyword>
<dbReference type="InterPro" id="IPR036028">
    <property type="entry name" value="SH3-like_dom_sf"/>
</dbReference>
<keyword evidence="9 11" id="KW-0009">Actin-binding</keyword>
<evidence type="ECO:0000313" key="17">
    <source>
        <dbReference type="Proteomes" id="UP000694396"/>
    </source>
</evidence>
<dbReference type="SMART" id="SM00326">
    <property type="entry name" value="SH3"/>
    <property type="match status" value="1"/>
</dbReference>
<dbReference type="GO" id="GO:0005516">
    <property type="term" value="F:calmodulin binding"/>
    <property type="evidence" value="ECO:0007669"/>
    <property type="project" value="UniProtKB-KW"/>
</dbReference>
<dbReference type="GO" id="GO:0032835">
    <property type="term" value="P:glomerulus development"/>
    <property type="evidence" value="ECO:0007669"/>
    <property type="project" value="TreeGrafter"/>
</dbReference>
<dbReference type="GO" id="GO:0000146">
    <property type="term" value="F:microfilament motor activity"/>
    <property type="evidence" value="ECO:0007669"/>
    <property type="project" value="TreeGrafter"/>
</dbReference>
<protein>
    <submittedName>
        <fullName evidence="16">Myosin IE</fullName>
    </submittedName>
</protein>
<name>A0A8C3QSP2_9PASS</name>
<dbReference type="InterPro" id="IPR001452">
    <property type="entry name" value="SH3_domain"/>
</dbReference>
<dbReference type="GO" id="GO:0005902">
    <property type="term" value="C:microvillus"/>
    <property type="evidence" value="ECO:0007669"/>
    <property type="project" value="TreeGrafter"/>
</dbReference>
<evidence type="ECO:0000259" key="14">
    <source>
        <dbReference type="PROSITE" id="PS51456"/>
    </source>
</evidence>
<evidence type="ECO:0000256" key="4">
    <source>
        <dbReference type="ARBA" id="ARBA00022741"/>
    </source>
</evidence>
<feature type="compositionally biased region" description="Polar residues" evidence="12">
    <location>
        <begin position="1035"/>
        <end position="1052"/>
    </location>
</feature>
<feature type="region of interest" description="Disordered" evidence="12">
    <location>
        <begin position="1128"/>
        <end position="1157"/>
    </location>
</feature>
<feature type="region of interest" description="Actin-binding" evidence="11">
    <location>
        <begin position="671"/>
        <end position="693"/>
    </location>
</feature>
<dbReference type="CDD" id="cd01378">
    <property type="entry name" value="MYSc_Myo1"/>
    <property type="match status" value="1"/>
</dbReference>
<comment type="similarity">
    <text evidence="1 11">Belongs to the TRAFAC class myosin-kinesin ATPase superfamily. Myosin family.</text>
</comment>
<organism evidence="16 17">
    <name type="scientific">Cyanoderma ruficeps</name>
    <name type="common">rufous-capped babbler</name>
    <dbReference type="NCBI Taxonomy" id="181631"/>
    <lineage>
        <taxon>Eukaryota</taxon>
        <taxon>Metazoa</taxon>
        <taxon>Chordata</taxon>
        <taxon>Craniata</taxon>
        <taxon>Vertebrata</taxon>
        <taxon>Euteleostomi</taxon>
        <taxon>Archelosauria</taxon>
        <taxon>Archosauria</taxon>
        <taxon>Dinosauria</taxon>
        <taxon>Saurischia</taxon>
        <taxon>Theropoda</taxon>
        <taxon>Coelurosauria</taxon>
        <taxon>Aves</taxon>
        <taxon>Neognathae</taxon>
        <taxon>Neoaves</taxon>
        <taxon>Telluraves</taxon>
        <taxon>Australaves</taxon>
        <taxon>Passeriformes</taxon>
        <taxon>Sylvioidea</taxon>
        <taxon>Timaliidae</taxon>
        <taxon>Cyanoderma</taxon>
    </lineage>
</organism>
<reference evidence="16" key="1">
    <citation type="submission" date="2025-08" db="UniProtKB">
        <authorList>
            <consortium name="Ensembl"/>
        </authorList>
    </citation>
    <scope>IDENTIFICATION</scope>
</reference>
<dbReference type="FunFam" id="1.20.120.720:FF:000010">
    <property type="entry name" value="Unconventional myosin-Ie"/>
    <property type="match status" value="1"/>
</dbReference>
<feature type="domain" description="TH1" evidence="15">
    <location>
        <begin position="832"/>
        <end position="1024"/>
    </location>
</feature>
<evidence type="ECO:0000256" key="7">
    <source>
        <dbReference type="ARBA" id="ARBA00023123"/>
    </source>
</evidence>
<dbReference type="Ensembl" id="ENSCRFT00000010916.1">
    <property type="protein sequence ID" value="ENSCRFP00000010540.1"/>
    <property type="gene ID" value="ENSCRFG00000008232.1"/>
</dbReference>
<evidence type="ECO:0000259" key="13">
    <source>
        <dbReference type="PROSITE" id="PS50002"/>
    </source>
</evidence>
<evidence type="ECO:0000256" key="9">
    <source>
        <dbReference type="ARBA" id="ARBA00023203"/>
    </source>
</evidence>
<dbReference type="InterPro" id="IPR010926">
    <property type="entry name" value="Myosin_TH1"/>
</dbReference>
<dbReference type="GO" id="GO:0005737">
    <property type="term" value="C:cytoplasm"/>
    <property type="evidence" value="ECO:0007669"/>
    <property type="project" value="TreeGrafter"/>
</dbReference>
<dbReference type="FunFam" id="1.20.5.4820:FF:000004">
    <property type="entry name" value="Myosin IE"/>
    <property type="match status" value="1"/>
</dbReference>
<dbReference type="PROSITE" id="PS51757">
    <property type="entry name" value="TH1"/>
    <property type="match status" value="1"/>
</dbReference>
<dbReference type="SMART" id="SM00242">
    <property type="entry name" value="MYSc"/>
    <property type="match status" value="1"/>
</dbReference>
<dbReference type="FunFam" id="3.40.850.10:FF:000101">
    <property type="entry name" value="Slow myosin heavy chain 2"/>
    <property type="match status" value="1"/>
</dbReference>
<evidence type="ECO:0000256" key="8">
    <source>
        <dbReference type="ARBA" id="ARBA00023175"/>
    </source>
</evidence>
<dbReference type="Pfam" id="PF00063">
    <property type="entry name" value="Myosin_head"/>
    <property type="match status" value="1"/>
</dbReference>
<dbReference type="GO" id="GO:0006897">
    <property type="term" value="P:endocytosis"/>
    <property type="evidence" value="ECO:0007669"/>
    <property type="project" value="TreeGrafter"/>
</dbReference>
<keyword evidence="5 11" id="KW-0067">ATP-binding</keyword>
<dbReference type="Proteomes" id="UP000694396">
    <property type="component" value="Unplaced"/>
</dbReference>
<keyword evidence="7 11" id="KW-0518">Myosin</keyword>
<dbReference type="CDD" id="cd11827">
    <property type="entry name" value="SH3_MyoIe_If_like"/>
    <property type="match status" value="1"/>
</dbReference>
<dbReference type="GO" id="GO:0016459">
    <property type="term" value="C:myosin complex"/>
    <property type="evidence" value="ECO:0007669"/>
    <property type="project" value="UniProtKB-KW"/>
</dbReference>
<evidence type="ECO:0000259" key="15">
    <source>
        <dbReference type="PROSITE" id="PS51757"/>
    </source>
</evidence>
<feature type="binding site" evidence="11">
    <location>
        <begin position="214"/>
        <end position="221"/>
    </location>
    <ligand>
        <name>ATP</name>
        <dbReference type="ChEBI" id="CHEBI:30616"/>
    </ligand>
</feature>
<dbReference type="Gene3D" id="1.20.120.720">
    <property type="entry name" value="Myosin VI head, motor domain, U50 subdomain"/>
    <property type="match status" value="1"/>
</dbReference>
<keyword evidence="2 10" id="KW-0728">SH3 domain</keyword>
<sequence length="1212" mass="137406">MTGRRAAIGCAAASSPFMDTSPARDSPGPARSSPPVPSRAAQPRAPAPAPRRSLPGPAPPGLELRARGGRSRCPSPQPARPSVPGRRRVWAEPRAAPRRGAAMGSKGHYRYHWQSHNVKHSGVDDMVLLSKITEDSIVENLKKRYMDDYIFTYIGSVLISVNPFKQMPYFGEKEIEMYQGAAQYENPPHIYALADSMYRNMIIDRENQCVIISGESGAGKTVAAKYIMSYVSKISGGGPKVQHVKDIILQSNPLLEAFGNAKTVRNNNSSRFGKYFEIQFSPGGEPDGGKISNFLLEKSRVVMRNPGERSFHIFYQLIEGASSEQKSSLGITSMDYYNYLSLSGSYKVDDINDKSDFQETLHAMSVIGIFAEEQALVLQIVAGILHLGNISFKEVGNYAGVESEEFLAFPAFLLGINEDRLKEKLTSRQMESKWGGKSESINVTLNVEQACYTRDALAKALHSRVFDYLVDSINKAMEKDHEEYNIGVLDIYGFEIFQKNGFEQFCINFVNEKLQQIFIELTLKAEQEEYVQEGIRWTPIEYFNNKIVCDLIENKVNPPGIMSILDDVCATMHAVGEGADQTLLQKLQMQIGTHEHFNSWNQGFIIHHYAGKVSYDMDGFCERNRDVLFTDLIELMQSSDLPFIKALFPENLQVDKKGRPTTAGSKIKKQANDLVGTLMKCTPHYIRCIKPNETKKSRDWEESRVKHQVEYLGLKENIRVRRAGYAYRRVFKKFLQRYAILTKATWPSWKGEEKQGVLHLLQSVNMDPDQYQLGKSKVFIKAPESLFLLEEMRERKYDGYARAIQKAWRKYAARKKYVQMREEASDLLLNKKERRRNSINRNFVGDYIGMEDRPELRQFVGKREKIDFADTVTKYDRRFKSVKRDLVLTPKCIYLIGREKVKQGPEKGQVKEVLKRRMEVERILSVSLSTMQDDIFILHEQEYDSLLESVFKTEFLSLLSKRYEEKTQRKLPLKFSNTLEVKLKKESWGPWSSAGSRQVQFMQGQGDVAILKPSNKVLQISIGPGLPKNSRPTRRNLTQGRGYSSRSQNQTYPMRAAPPPPGQQQNGVINPPQSAAHPQIPGNQWANQKNLLYTSMTRPALPRQMSGGSGKISQQPQSLDFLKVPDQGAAGVRRQTSSRPPPAGGRPKPQPKPKPQVPQCRALYAYDAQDTDELSFNANDVIDILKEDPSGWWTGRLRGKQGLFPNNYVTKI</sequence>
<dbReference type="FunFam" id="1.10.10.820:FF:000001">
    <property type="entry name" value="Myosin heavy chain"/>
    <property type="match status" value="1"/>
</dbReference>
<dbReference type="GO" id="GO:0007015">
    <property type="term" value="P:actin filament organization"/>
    <property type="evidence" value="ECO:0007669"/>
    <property type="project" value="TreeGrafter"/>
</dbReference>
<feature type="region of interest" description="Disordered" evidence="12">
    <location>
        <begin position="1"/>
        <end position="103"/>
    </location>
</feature>
<dbReference type="SUPFAM" id="SSF50044">
    <property type="entry name" value="SH3-domain"/>
    <property type="match status" value="1"/>
</dbReference>
<evidence type="ECO:0000256" key="5">
    <source>
        <dbReference type="ARBA" id="ARBA00022840"/>
    </source>
</evidence>
<dbReference type="SUPFAM" id="SSF52540">
    <property type="entry name" value="P-loop containing nucleoside triphosphate hydrolases"/>
    <property type="match status" value="1"/>
</dbReference>
<keyword evidence="3" id="KW-0597">Phosphoprotein</keyword>
<dbReference type="InterPro" id="IPR027417">
    <property type="entry name" value="P-loop_NTPase"/>
</dbReference>
<evidence type="ECO:0000256" key="10">
    <source>
        <dbReference type="PROSITE-ProRule" id="PRU00192"/>
    </source>
</evidence>
<dbReference type="PANTHER" id="PTHR13140:SF341">
    <property type="entry name" value="UNCONVENTIONAL MYOSIN-IE"/>
    <property type="match status" value="1"/>
</dbReference>
<evidence type="ECO:0000256" key="11">
    <source>
        <dbReference type="PROSITE-ProRule" id="PRU00782"/>
    </source>
</evidence>
<keyword evidence="8 11" id="KW-0505">Motor protein</keyword>
<feature type="domain" description="SH3" evidence="13">
    <location>
        <begin position="1155"/>
        <end position="1212"/>
    </location>
</feature>
<evidence type="ECO:0000256" key="3">
    <source>
        <dbReference type="ARBA" id="ARBA00022553"/>
    </source>
</evidence>
<feature type="domain" description="Myosin motor" evidence="14">
    <location>
        <begin position="121"/>
        <end position="794"/>
    </location>
</feature>
<feature type="region of interest" description="Disordered" evidence="12">
    <location>
        <begin position="1021"/>
        <end position="1082"/>
    </location>
</feature>
<feature type="compositionally biased region" description="Low complexity" evidence="12">
    <location>
        <begin position="92"/>
        <end position="102"/>
    </location>
</feature>
<dbReference type="PRINTS" id="PR00193">
    <property type="entry name" value="MYOSINHEAVY"/>
</dbReference>
<dbReference type="PANTHER" id="PTHR13140">
    <property type="entry name" value="MYOSIN"/>
    <property type="match status" value="1"/>
</dbReference>
<dbReference type="Gene3D" id="1.20.58.530">
    <property type="match status" value="1"/>
</dbReference>
<dbReference type="FunFam" id="1.20.58.530:FF:000007">
    <property type="entry name" value="Myosin IE"/>
    <property type="match status" value="1"/>
</dbReference>
<proteinExistence type="inferred from homology"/>
<dbReference type="GO" id="GO:0005524">
    <property type="term" value="F:ATP binding"/>
    <property type="evidence" value="ECO:0007669"/>
    <property type="project" value="UniProtKB-UniRule"/>
</dbReference>
<evidence type="ECO:0000256" key="1">
    <source>
        <dbReference type="ARBA" id="ARBA00008314"/>
    </source>
</evidence>
<dbReference type="InterPro" id="IPR036072">
    <property type="entry name" value="MYSc_Myo1"/>
</dbReference>
<dbReference type="PRINTS" id="PR00452">
    <property type="entry name" value="SH3DOMAIN"/>
</dbReference>
<dbReference type="InterPro" id="IPR001609">
    <property type="entry name" value="Myosin_head_motor_dom-like"/>
</dbReference>
<dbReference type="PROSITE" id="PS50002">
    <property type="entry name" value="SH3"/>
    <property type="match status" value="1"/>
</dbReference>
<dbReference type="PROSITE" id="PS51456">
    <property type="entry name" value="MYOSIN_MOTOR"/>
    <property type="match status" value="1"/>
</dbReference>
<evidence type="ECO:0000256" key="12">
    <source>
        <dbReference type="SAM" id="MobiDB-lite"/>
    </source>
</evidence>
<reference evidence="16" key="2">
    <citation type="submission" date="2025-09" db="UniProtKB">
        <authorList>
            <consortium name="Ensembl"/>
        </authorList>
    </citation>
    <scope>IDENTIFICATION</scope>
</reference>
<evidence type="ECO:0000256" key="6">
    <source>
        <dbReference type="ARBA" id="ARBA00022860"/>
    </source>
</evidence>